<keyword evidence="5" id="KW-0472">Membrane</keyword>
<sequence>MGNSQSQMAGDEKWTLLKAFLQTMSPYQYLNSDQDLTTAFKIYESVESFFCSWDFQEATSQAQKELESLETTMLKIAVTGETGAGKSSFINAIRGVRPGETRAAETGVKETTKEPTPYDCPRYPNVKFYDLPGIGSMNFKPKTYLTNVNFSTYDFFIIISSERFRSSHADLAREIQRMKKKFYFVRAKVDQDLENERKTHGNTYSEDDTLQTIREDCRRQLQVMGVSSPKVFLLSNWEIEKFDFHQLEDTLEQDLPHLKRLVFLLSLPNFSEEILKKKRAELKKLTFLIALASGGAGAIAIPVPNVSLKCNIQLLLVSTIAFYKHLGLDEESLSRTARWANLPVDELKGVMRSSKIEDVTFHFIQQAWILTAGNILQGLIGLIGMLVFAVCSFIITVFQFFQVVDELYADALRVRAKALGEENPGDSSGAVA</sequence>
<dbReference type="Pfam" id="PF05049">
    <property type="entry name" value="IIGP"/>
    <property type="match status" value="1"/>
</dbReference>
<dbReference type="InterPro" id="IPR027417">
    <property type="entry name" value="P-loop_NTPase"/>
</dbReference>
<dbReference type="GeneID" id="102375643"/>
<evidence type="ECO:0000256" key="3">
    <source>
        <dbReference type="ARBA" id="ARBA00022801"/>
    </source>
</evidence>
<dbReference type="RefSeq" id="XP_025072241.1">
    <property type="nucleotide sequence ID" value="XM_025216456.1"/>
</dbReference>
<keyword evidence="4" id="KW-0342">GTP-binding</keyword>
<keyword evidence="5" id="KW-0812">Transmembrane</keyword>
<dbReference type="GO" id="GO:0003924">
    <property type="term" value="F:GTPase activity"/>
    <property type="evidence" value="ECO:0007669"/>
    <property type="project" value="TreeGrafter"/>
</dbReference>
<evidence type="ECO:0000256" key="4">
    <source>
        <dbReference type="ARBA" id="ARBA00023134"/>
    </source>
</evidence>
<evidence type="ECO:0000256" key="5">
    <source>
        <dbReference type="SAM" id="Phobius"/>
    </source>
</evidence>
<dbReference type="PROSITE" id="PS51716">
    <property type="entry name" value="G_IRG"/>
    <property type="match status" value="1"/>
</dbReference>
<dbReference type="InterPro" id="IPR030385">
    <property type="entry name" value="G_IRG_dom"/>
</dbReference>
<reference evidence="8 9" key="1">
    <citation type="submission" date="2025-04" db="UniProtKB">
        <authorList>
            <consortium name="RefSeq"/>
        </authorList>
    </citation>
    <scope>IDENTIFICATION</scope>
</reference>
<accession>A0A3Q0HJV2</accession>
<feature type="transmembrane region" description="Helical" evidence="5">
    <location>
        <begin position="285"/>
        <end position="303"/>
    </location>
</feature>
<name>A0A3Q0HJV2_ALLSI</name>
<keyword evidence="5" id="KW-1133">Transmembrane helix</keyword>
<dbReference type="InterPro" id="IPR051515">
    <property type="entry name" value="IRG"/>
</dbReference>
<dbReference type="RefSeq" id="XP_025072240.1">
    <property type="nucleotide sequence ID" value="XM_025216455.1"/>
</dbReference>
<feature type="domain" description="IRG-type G" evidence="6">
    <location>
        <begin position="72"/>
        <end position="254"/>
    </location>
</feature>
<dbReference type="PANTHER" id="PTHR32341">
    <property type="entry name" value="INTERFERON-INDUCIBLE GTPASE"/>
    <property type="match status" value="1"/>
</dbReference>
<organism evidence="7 9">
    <name type="scientific">Alligator sinensis</name>
    <name type="common">Chinese alligator</name>
    <dbReference type="NCBI Taxonomy" id="38654"/>
    <lineage>
        <taxon>Eukaryota</taxon>
        <taxon>Metazoa</taxon>
        <taxon>Chordata</taxon>
        <taxon>Craniata</taxon>
        <taxon>Vertebrata</taxon>
        <taxon>Euteleostomi</taxon>
        <taxon>Archelosauria</taxon>
        <taxon>Archosauria</taxon>
        <taxon>Crocodylia</taxon>
        <taxon>Alligatoridae</taxon>
        <taxon>Alligatorinae</taxon>
        <taxon>Alligator</taxon>
    </lineage>
</organism>
<evidence type="ECO:0000313" key="7">
    <source>
        <dbReference type="Proteomes" id="UP000189705"/>
    </source>
</evidence>
<dbReference type="InterPro" id="IPR007743">
    <property type="entry name" value="Immunity-related_GTPase-like"/>
</dbReference>
<dbReference type="KEGG" id="asn:102375643"/>
<dbReference type="Gene3D" id="3.40.50.300">
    <property type="entry name" value="P-loop containing nucleotide triphosphate hydrolases"/>
    <property type="match status" value="1"/>
</dbReference>
<proteinExistence type="inferred from homology"/>
<dbReference type="FunFam" id="3.40.50.300:FF:000541">
    <property type="entry name" value="Immunity related GTPase M"/>
    <property type="match status" value="1"/>
</dbReference>
<keyword evidence="3" id="KW-0378">Hydrolase</keyword>
<evidence type="ECO:0000256" key="1">
    <source>
        <dbReference type="ARBA" id="ARBA00005429"/>
    </source>
</evidence>
<keyword evidence="2" id="KW-0547">Nucleotide-binding</keyword>
<dbReference type="AlphaFoldDB" id="A0A3Q0HJV2"/>
<evidence type="ECO:0000259" key="6">
    <source>
        <dbReference type="PROSITE" id="PS51716"/>
    </source>
</evidence>
<comment type="similarity">
    <text evidence="1">Belongs to the TRAFAC class dynamin-like GTPase superfamily. IRG family.</text>
</comment>
<dbReference type="PANTHER" id="PTHR32341:SF17">
    <property type="entry name" value="IRG-TYPE G DOMAIN-CONTAINING PROTEIN"/>
    <property type="match status" value="1"/>
</dbReference>
<protein>
    <submittedName>
        <fullName evidence="8 9">T-cell-specific guanine nucleotide triphosphate-binding protein 1-like</fullName>
    </submittedName>
</protein>
<evidence type="ECO:0000256" key="2">
    <source>
        <dbReference type="ARBA" id="ARBA00022741"/>
    </source>
</evidence>
<dbReference type="SUPFAM" id="SSF52540">
    <property type="entry name" value="P-loop containing nucleoside triphosphate hydrolases"/>
    <property type="match status" value="1"/>
</dbReference>
<dbReference type="Proteomes" id="UP000189705">
    <property type="component" value="Unplaced"/>
</dbReference>
<keyword evidence="7" id="KW-1185">Reference proteome</keyword>
<dbReference type="GO" id="GO:0016020">
    <property type="term" value="C:membrane"/>
    <property type="evidence" value="ECO:0007669"/>
    <property type="project" value="InterPro"/>
</dbReference>
<evidence type="ECO:0000313" key="8">
    <source>
        <dbReference type="RefSeq" id="XP_025072240.1"/>
    </source>
</evidence>
<evidence type="ECO:0000313" key="9">
    <source>
        <dbReference type="RefSeq" id="XP_025072241.1"/>
    </source>
</evidence>
<dbReference type="GO" id="GO:0005525">
    <property type="term" value="F:GTP binding"/>
    <property type="evidence" value="ECO:0007669"/>
    <property type="project" value="UniProtKB-KW"/>
</dbReference>
<feature type="transmembrane region" description="Helical" evidence="5">
    <location>
        <begin position="375"/>
        <end position="398"/>
    </location>
</feature>
<gene>
    <name evidence="8 9" type="primary">LOC102375643</name>
</gene>